<feature type="non-terminal residue" evidence="1">
    <location>
        <position position="88"/>
    </location>
</feature>
<sequence length="88" mass="10346">ASKAYDSWWVTFVSDYGCLDKTSVRLDDFRSLVLQLNFKCVFPDDLHGSHDLHRSCLRRKSSMILFRDSGQTLLILNDFHVSRRMDDF</sequence>
<dbReference type="Proteomes" id="UP000823674">
    <property type="component" value="Chromosome A06"/>
</dbReference>
<comment type="caution">
    <text evidence="1">The sequence shown here is derived from an EMBL/GenBank/DDBJ whole genome shotgun (WGS) entry which is preliminary data.</text>
</comment>
<accession>A0ABQ7M454</accession>
<name>A0ABQ7M454_BRACM</name>
<keyword evidence="2" id="KW-1185">Reference proteome</keyword>
<dbReference type="EMBL" id="JADBGQ010000006">
    <property type="protein sequence ID" value="KAG5392665.1"/>
    <property type="molecule type" value="Genomic_DNA"/>
</dbReference>
<gene>
    <name evidence="1" type="primary">A06p017450.1_BraROA</name>
    <name evidence="1" type="ORF">IGI04_022628</name>
</gene>
<evidence type="ECO:0000313" key="2">
    <source>
        <dbReference type="Proteomes" id="UP000823674"/>
    </source>
</evidence>
<protein>
    <submittedName>
        <fullName evidence="1">Uncharacterized protein</fullName>
    </submittedName>
</protein>
<organism evidence="1 2">
    <name type="scientific">Brassica rapa subsp. trilocularis</name>
    <dbReference type="NCBI Taxonomy" id="1813537"/>
    <lineage>
        <taxon>Eukaryota</taxon>
        <taxon>Viridiplantae</taxon>
        <taxon>Streptophyta</taxon>
        <taxon>Embryophyta</taxon>
        <taxon>Tracheophyta</taxon>
        <taxon>Spermatophyta</taxon>
        <taxon>Magnoliopsida</taxon>
        <taxon>eudicotyledons</taxon>
        <taxon>Gunneridae</taxon>
        <taxon>Pentapetalae</taxon>
        <taxon>rosids</taxon>
        <taxon>malvids</taxon>
        <taxon>Brassicales</taxon>
        <taxon>Brassicaceae</taxon>
        <taxon>Brassiceae</taxon>
        <taxon>Brassica</taxon>
    </lineage>
</organism>
<reference evidence="1 2" key="1">
    <citation type="submission" date="2021-03" db="EMBL/GenBank/DDBJ databases">
        <authorList>
            <person name="King G.J."/>
            <person name="Bancroft I."/>
            <person name="Baten A."/>
            <person name="Bloomfield J."/>
            <person name="Borpatragohain P."/>
            <person name="He Z."/>
            <person name="Irish N."/>
            <person name="Irwin J."/>
            <person name="Liu K."/>
            <person name="Mauleon R.P."/>
            <person name="Moore J."/>
            <person name="Morris R."/>
            <person name="Ostergaard L."/>
            <person name="Wang B."/>
            <person name="Wells R."/>
        </authorList>
    </citation>
    <scope>NUCLEOTIDE SEQUENCE [LARGE SCALE GENOMIC DNA]</scope>
    <source>
        <strain evidence="1">R-o-18</strain>
        <tissue evidence="1">Leaf</tissue>
    </source>
</reference>
<feature type="non-terminal residue" evidence="1">
    <location>
        <position position="1"/>
    </location>
</feature>
<proteinExistence type="predicted"/>
<evidence type="ECO:0000313" key="1">
    <source>
        <dbReference type="EMBL" id="KAG5392665.1"/>
    </source>
</evidence>